<evidence type="ECO:0000313" key="2">
    <source>
        <dbReference type="EMBL" id="KKN97365.1"/>
    </source>
</evidence>
<organism evidence="2">
    <name type="scientific">marine sediment metagenome</name>
    <dbReference type="NCBI Taxonomy" id="412755"/>
    <lineage>
        <taxon>unclassified sequences</taxon>
        <taxon>metagenomes</taxon>
        <taxon>ecological metagenomes</taxon>
    </lineage>
</organism>
<dbReference type="GO" id="GO:0016747">
    <property type="term" value="F:acyltransferase activity, transferring groups other than amino-acyl groups"/>
    <property type="evidence" value="ECO:0007669"/>
    <property type="project" value="InterPro"/>
</dbReference>
<evidence type="ECO:0000259" key="1">
    <source>
        <dbReference type="PROSITE" id="PS51186"/>
    </source>
</evidence>
<dbReference type="EMBL" id="LAZR01000058">
    <property type="protein sequence ID" value="KKN97365.1"/>
    <property type="molecule type" value="Genomic_DNA"/>
</dbReference>
<sequence length="142" mass="15960">MSGTEQSNDRQDDEISFEHGRVDVDKLQRFLSQTYWAEGRTLATVQVSLTHSLVVSAHRDGKMIGFARAASDRAVFAHIMDVVVWPEHRGRGLGRRLVAALLAHPELATVTHWYLRTRDAHGLYAGLGFEAVDDGYDMRLVK</sequence>
<dbReference type="SUPFAM" id="SSF55729">
    <property type="entry name" value="Acyl-CoA N-acyltransferases (Nat)"/>
    <property type="match status" value="1"/>
</dbReference>
<dbReference type="CDD" id="cd04301">
    <property type="entry name" value="NAT_SF"/>
    <property type="match status" value="1"/>
</dbReference>
<dbReference type="AlphaFoldDB" id="A0A0F9UWG7"/>
<dbReference type="Pfam" id="PF13508">
    <property type="entry name" value="Acetyltransf_7"/>
    <property type="match status" value="1"/>
</dbReference>
<gene>
    <name evidence="2" type="ORF">LCGC14_0157840</name>
</gene>
<proteinExistence type="predicted"/>
<dbReference type="PANTHER" id="PTHR43233">
    <property type="entry name" value="FAMILY N-ACETYLTRANSFERASE, PUTATIVE (AFU_ORTHOLOGUE AFUA_6G03350)-RELATED"/>
    <property type="match status" value="1"/>
</dbReference>
<accession>A0A0F9UWG7</accession>
<protein>
    <recommendedName>
        <fullName evidence="1">N-acetyltransferase domain-containing protein</fullName>
    </recommendedName>
</protein>
<dbReference type="InterPro" id="IPR000182">
    <property type="entry name" value="GNAT_dom"/>
</dbReference>
<dbReference type="InterPro" id="IPR053144">
    <property type="entry name" value="Acetyltransferase_Butenolide"/>
</dbReference>
<feature type="domain" description="N-acetyltransferase" evidence="1">
    <location>
        <begin position="15"/>
        <end position="142"/>
    </location>
</feature>
<dbReference type="Gene3D" id="3.40.630.30">
    <property type="match status" value="1"/>
</dbReference>
<dbReference type="PROSITE" id="PS51186">
    <property type="entry name" value="GNAT"/>
    <property type="match status" value="1"/>
</dbReference>
<comment type="caution">
    <text evidence="2">The sequence shown here is derived from an EMBL/GenBank/DDBJ whole genome shotgun (WGS) entry which is preliminary data.</text>
</comment>
<dbReference type="PANTHER" id="PTHR43233:SF1">
    <property type="entry name" value="FAMILY N-ACETYLTRANSFERASE, PUTATIVE (AFU_ORTHOLOGUE AFUA_6G03350)-RELATED"/>
    <property type="match status" value="1"/>
</dbReference>
<dbReference type="InterPro" id="IPR016181">
    <property type="entry name" value="Acyl_CoA_acyltransferase"/>
</dbReference>
<reference evidence="2" key="1">
    <citation type="journal article" date="2015" name="Nature">
        <title>Complex archaea that bridge the gap between prokaryotes and eukaryotes.</title>
        <authorList>
            <person name="Spang A."/>
            <person name="Saw J.H."/>
            <person name="Jorgensen S.L."/>
            <person name="Zaremba-Niedzwiedzka K."/>
            <person name="Martijn J."/>
            <person name="Lind A.E."/>
            <person name="van Eijk R."/>
            <person name="Schleper C."/>
            <person name="Guy L."/>
            <person name="Ettema T.J."/>
        </authorList>
    </citation>
    <scope>NUCLEOTIDE SEQUENCE</scope>
</reference>
<name>A0A0F9UWG7_9ZZZZ</name>